<sequence>MNKGKKNTELTAEEIKKYLSGEASAKQMHQVEKQLLNEAFAADAAEGLEKLSAEKINTSAAMNDLKKRLDARIKTKQKQTKIIPLWQRASVAASIALFFGIGLYFIFYKTDNQTLAVNKTQETLSKTTAETLHEETKKEVIAINQPKPTKAKETVSASPQNSNEQENASTISAQEPQKLVLQSNEESKADEVLKPAAPISSAKEIAEPKAAKAPVILTSRERTPTFSGQILDTENQPIVGAIVSLKNSNKTAQTDINGVFKINDVSVGEVLEVNAIGYNPQEIVVKNQDLGKIKLSENSSALAEVIVTDNQSKAKKAEQKTILINEPPTQDPVPVGGWSNYDTYLRNSLKSTGAVSTLHFEDPLRLRLTVEPDGTPSNVQIDNELGKENTQKVVEAVKNGPKWFPAKRKGKKVKKEVKRELKMK</sequence>
<dbReference type="Pfam" id="PF13715">
    <property type="entry name" value="CarbopepD_reg_2"/>
    <property type="match status" value="1"/>
</dbReference>
<feature type="compositionally biased region" description="Basic residues" evidence="1">
    <location>
        <begin position="405"/>
        <end position="416"/>
    </location>
</feature>
<dbReference type="Gene3D" id="3.30.1150.10">
    <property type="match status" value="1"/>
</dbReference>
<keyword evidence="2" id="KW-0812">Transmembrane</keyword>
<feature type="domain" description="TonB C-terminal" evidence="3">
    <location>
        <begin position="364"/>
        <end position="418"/>
    </location>
</feature>
<gene>
    <name evidence="4" type="ORF">GCM10011514_43910</name>
</gene>
<reference evidence="4" key="1">
    <citation type="journal article" date="2014" name="Int. J. Syst. Evol. Microbiol.">
        <title>Complete genome sequence of Corynebacterium casei LMG S-19264T (=DSM 44701T), isolated from a smear-ripened cheese.</title>
        <authorList>
            <consortium name="US DOE Joint Genome Institute (JGI-PGF)"/>
            <person name="Walter F."/>
            <person name="Albersmeier A."/>
            <person name="Kalinowski J."/>
            <person name="Ruckert C."/>
        </authorList>
    </citation>
    <scope>NUCLEOTIDE SEQUENCE</scope>
    <source>
        <strain evidence="4">CGMCC 1.15958</strain>
    </source>
</reference>
<keyword evidence="5" id="KW-1185">Reference proteome</keyword>
<dbReference type="InterPro" id="IPR037682">
    <property type="entry name" value="TonB_C"/>
</dbReference>
<dbReference type="RefSeq" id="WP_188769461.1">
    <property type="nucleotide sequence ID" value="NZ_BMKK01000011.1"/>
</dbReference>
<evidence type="ECO:0000256" key="2">
    <source>
        <dbReference type="SAM" id="Phobius"/>
    </source>
</evidence>
<name>A0A917DVI7_9BACT</name>
<feature type="compositionally biased region" description="Polar residues" evidence="1">
    <location>
        <begin position="155"/>
        <end position="175"/>
    </location>
</feature>
<dbReference type="SUPFAM" id="SSF49464">
    <property type="entry name" value="Carboxypeptidase regulatory domain-like"/>
    <property type="match status" value="1"/>
</dbReference>
<keyword evidence="2" id="KW-0472">Membrane</keyword>
<feature type="transmembrane region" description="Helical" evidence="2">
    <location>
        <begin position="85"/>
        <end position="107"/>
    </location>
</feature>
<dbReference type="Gene3D" id="2.60.40.1120">
    <property type="entry name" value="Carboxypeptidase-like, regulatory domain"/>
    <property type="match status" value="1"/>
</dbReference>
<dbReference type="InterPro" id="IPR008969">
    <property type="entry name" value="CarboxyPept-like_regulatory"/>
</dbReference>
<dbReference type="Proteomes" id="UP000609064">
    <property type="component" value="Unassembled WGS sequence"/>
</dbReference>
<evidence type="ECO:0000313" key="5">
    <source>
        <dbReference type="Proteomes" id="UP000609064"/>
    </source>
</evidence>
<dbReference type="EMBL" id="BMKK01000011">
    <property type="protein sequence ID" value="GGD75150.1"/>
    <property type="molecule type" value="Genomic_DNA"/>
</dbReference>
<reference evidence="4" key="2">
    <citation type="submission" date="2020-09" db="EMBL/GenBank/DDBJ databases">
        <authorList>
            <person name="Sun Q."/>
            <person name="Zhou Y."/>
        </authorList>
    </citation>
    <scope>NUCLEOTIDE SEQUENCE</scope>
    <source>
        <strain evidence="4">CGMCC 1.15958</strain>
    </source>
</reference>
<feature type="region of interest" description="Disordered" evidence="1">
    <location>
        <begin position="144"/>
        <end position="175"/>
    </location>
</feature>
<comment type="caution">
    <text evidence="4">The sequence shown here is derived from an EMBL/GenBank/DDBJ whole genome shotgun (WGS) entry which is preliminary data.</text>
</comment>
<feature type="region of interest" description="Disordered" evidence="1">
    <location>
        <begin position="404"/>
        <end position="424"/>
    </location>
</feature>
<accession>A0A917DVI7</accession>
<organism evidence="4 5">
    <name type="scientific">Emticicia aquatilis</name>
    <dbReference type="NCBI Taxonomy" id="1537369"/>
    <lineage>
        <taxon>Bacteria</taxon>
        <taxon>Pseudomonadati</taxon>
        <taxon>Bacteroidota</taxon>
        <taxon>Cytophagia</taxon>
        <taxon>Cytophagales</taxon>
        <taxon>Leadbetterellaceae</taxon>
        <taxon>Emticicia</taxon>
    </lineage>
</organism>
<keyword evidence="2" id="KW-1133">Transmembrane helix</keyword>
<evidence type="ECO:0000256" key="1">
    <source>
        <dbReference type="SAM" id="MobiDB-lite"/>
    </source>
</evidence>
<dbReference type="SUPFAM" id="SSF74653">
    <property type="entry name" value="TolA/TonB C-terminal domain"/>
    <property type="match status" value="1"/>
</dbReference>
<dbReference type="GO" id="GO:0055085">
    <property type="term" value="P:transmembrane transport"/>
    <property type="evidence" value="ECO:0007669"/>
    <property type="project" value="InterPro"/>
</dbReference>
<dbReference type="AlphaFoldDB" id="A0A917DVI7"/>
<proteinExistence type="predicted"/>
<protein>
    <recommendedName>
        <fullName evidence="3">TonB C-terminal domain-containing protein</fullName>
    </recommendedName>
</protein>
<evidence type="ECO:0000313" key="4">
    <source>
        <dbReference type="EMBL" id="GGD75150.1"/>
    </source>
</evidence>
<dbReference type="Pfam" id="PF03544">
    <property type="entry name" value="TonB_C"/>
    <property type="match status" value="1"/>
</dbReference>
<evidence type="ECO:0000259" key="3">
    <source>
        <dbReference type="Pfam" id="PF03544"/>
    </source>
</evidence>